<gene>
    <name evidence="2" type="ORF">RKA07_05080</name>
</gene>
<dbReference type="EC" id="2.4.-.-" evidence="2"/>
<keyword evidence="3" id="KW-1185">Reference proteome</keyword>
<dbReference type="PANTHER" id="PTHR45947:SF3">
    <property type="entry name" value="SULFOQUINOVOSYL TRANSFERASE SQD2"/>
    <property type="match status" value="1"/>
</dbReference>
<dbReference type="Gene3D" id="3.40.50.2000">
    <property type="entry name" value="Glycogen Phosphorylase B"/>
    <property type="match status" value="1"/>
</dbReference>
<sequence length="404" mass="44562">MKVLLVGFCVSAEYFEKYTGNDALPQVAAFKLESRFLRALRLGGAEVRPISTAAVSTYPRNPHVLLPGHARVTSGGGTGQIIPLINLPVLKLGSRFIGTLLALLCQKKSEKPIVCVYSAHTPNLLAAYLYSVLKSIPFFVYVPDLPVYMDMGLKRSFILRWLKKLDVEIISFLLAKAAGVIVASKQMAEDSVTWKHVPSLVVEGISDDTVAMGDDYPEVLPDYSGKKIIFYAGSVNRAYGIMELVEGFKKSGSSYELWLCGRGDLEEYLEAEAKNCAAIRYLGFVPAAHAQAIQRRAALLALTRDPAETYTRYSFPSKILEYLASGVPVMSTKLDGIPCEYYKYLNVIDEFSVDCIARTIKSLDDRDSKILLDKANGAREWLLKEKTSGAVGQRIVSFMEAHCG</sequence>
<dbReference type="InterPro" id="IPR050194">
    <property type="entry name" value="Glycosyltransferase_grp1"/>
</dbReference>
<reference evidence="2" key="1">
    <citation type="submission" date="2023-09" db="EMBL/GenBank/DDBJ databases">
        <title>Marinobacter sediminicola sp. nov. and Marinobacter maritimum sp. nov., isolated from marine sediment.</title>
        <authorList>
            <person name="An J."/>
        </authorList>
    </citation>
    <scope>NUCLEOTIDE SEQUENCE</scope>
    <source>
        <strain evidence="2">F60267</strain>
    </source>
</reference>
<dbReference type="GO" id="GO:0016757">
    <property type="term" value="F:glycosyltransferase activity"/>
    <property type="evidence" value="ECO:0007669"/>
    <property type="project" value="UniProtKB-KW"/>
</dbReference>
<dbReference type="Proteomes" id="UP001267407">
    <property type="component" value="Unassembled WGS sequence"/>
</dbReference>
<accession>A0ABU2HEI6</accession>
<dbReference type="Pfam" id="PF00534">
    <property type="entry name" value="Glycos_transf_1"/>
    <property type="match status" value="1"/>
</dbReference>
<dbReference type="InterPro" id="IPR001296">
    <property type="entry name" value="Glyco_trans_1"/>
</dbReference>
<comment type="caution">
    <text evidence="2">The sequence shown here is derived from an EMBL/GenBank/DDBJ whole genome shotgun (WGS) entry which is preliminary data.</text>
</comment>
<keyword evidence="2" id="KW-0328">Glycosyltransferase</keyword>
<feature type="domain" description="Glycosyl transferase family 1" evidence="1">
    <location>
        <begin position="218"/>
        <end position="363"/>
    </location>
</feature>
<name>A0ABU2HEI6_9GAMM</name>
<protein>
    <submittedName>
        <fullName evidence="2">Glycosyltransferase</fullName>
        <ecNumber evidence="2">2.4.-.-</ecNumber>
    </submittedName>
</protein>
<organism evidence="2 3">
    <name type="scientific">Marinobacter xiaoshiensis</name>
    <dbReference type="NCBI Taxonomy" id="3073652"/>
    <lineage>
        <taxon>Bacteria</taxon>
        <taxon>Pseudomonadati</taxon>
        <taxon>Pseudomonadota</taxon>
        <taxon>Gammaproteobacteria</taxon>
        <taxon>Pseudomonadales</taxon>
        <taxon>Marinobacteraceae</taxon>
        <taxon>Marinobacter</taxon>
    </lineage>
</organism>
<dbReference type="PANTHER" id="PTHR45947">
    <property type="entry name" value="SULFOQUINOVOSYL TRANSFERASE SQD2"/>
    <property type="match status" value="1"/>
</dbReference>
<dbReference type="SUPFAM" id="SSF53756">
    <property type="entry name" value="UDP-Glycosyltransferase/glycogen phosphorylase"/>
    <property type="match status" value="1"/>
</dbReference>
<proteinExistence type="predicted"/>
<keyword evidence="2" id="KW-0808">Transferase</keyword>
<evidence type="ECO:0000313" key="3">
    <source>
        <dbReference type="Proteomes" id="UP001267407"/>
    </source>
</evidence>
<evidence type="ECO:0000313" key="2">
    <source>
        <dbReference type="EMBL" id="MDS1309484.1"/>
    </source>
</evidence>
<evidence type="ECO:0000259" key="1">
    <source>
        <dbReference type="Pfam" id="PF00534"/>
    </source>
</evidence>
<dbReference type="EMBL" id="JAVMBO010000007">
    <property type="protein sequence ID" value="MDS1309484.1"/>
    <property type="molecule type" value="Genomic_DNA"/>
</dbReference>
<dbReference type="RefSeq" id="WP_310965763.1">
    <property type="nucleotide sequence ID" value="NZ_JAVMBO010000007.1"/>
</dbReference>